<organism evidence="2 3">
    <name type="scientific">Sphaerosporella brunnea</name>
    <dbReference type="NCBI Taxonomy" id="1250544"/>
    <lineage>
        <taxon>Eukaryota</taxon>
        <taxon>Fungi</taxon>
        <taxon>Dikarya</taxon>
        <taxon>Ascomycota</taxon>
        <taxon>Pezizomycotina</taxon>
        <taxon>Pezizomycetes</taxon>
        <taxon>Pezizales</taxon>
        <taxon>Pyronemataceae</taxon>
        <taxon>Sphaerosporella</taxon>
    </lineage>
</organism>
<accession>A0A5J5EKB9</accession>
<proteinExistence type="predicted"/>
<name>A0A5J5EKB9_9PEZI</name>
<evidence type="ECO:0000256" key="1">
    <source>
        <dbReference type="SAM" id="MobiDB-lite"/>
    </source>
</evidence>
<dbReference type="EMBL" id="VXIS01000250">
    <property type="protein sequence ID" value="KAA8895661.1"/>
    <property type="molecule type" value="Genomic_DNA"/>
</dbReference>
<evidence type="ECO:0000313" key="3">
    <source>
        <dbReference type="Proteomes" id="UP000326924"/>
    </source>
</evidence>
<reference evidence="2 3" key="1">
    <citation type="submission" date="2019-09" db="EMBL/GenBank/DDBJ databases">
        <title>Draft genome of the ectomycorrhizal ascomycete Sphaerosporella brunnea.</title>
        <authorList>
            <consortium name="DOE Joint Genome Institute"/>
            <person name="Benucci G.M."/>
            <person name="Marozzi G."/>
            <person name="Antonielli L."/>
            <person name="Sanchez S."/>
            <person name="Marco P."/>
            <person name="Wang X."/>
            <person name="Falini L.B."/>
            <person name="Barry K."/>
            <person name="Haridas S."/>
            <person name="Lipzen A."/>
            <person name="Labutti K."/>
            <person name="Grigoriev I.V."/>
            <person name="Murat C."/>
            <person name="Martin F."/>
            <person name="Albertini E."/>
            <person name="Donnini D."/>
            <person name="Bonito G."/>
        </authorList>
    </citation>
    <scope>NUCLEOTIDE SEQUENCE [LARGE SCALE GENOMIC DNA]</scope>
    <source>
        <strain evidence="2 3">Sb_GMNB300</strain>
    </source>
</reference>
<gene>
    <name evidence="2" type="ORF">FN846DRAFT_1024334</name>
</gene>
<protein>
    <submittedName>
        <fullName evidence="2">Uncharacterized protein</fullName>
    </submittedName>
</protein>
<feature type="compositionally biased region" description="Basic residues" evidence="1">
    <location>
        <begin position="75"/>
        <end position="84"/>
    </location>
</feature>
<dbReference type="InParanoid" id="A0A5J5EKB9"/>
<sequence>MSEHQPAAGPDIPFHFRAEHPANPFHRKILWRLTKPVIVTELLADSGTAPAPTKQEVVAYQPADNTVQVAAKRRRLNGRSRRKAAGANAKEPMKAFTEKFRDQMQGDDLLLLEAKSEIRCVLKQQRRCAGC</sequence>
<keyword evidence="3" id="KW-1185">Reference proteome</keyword>
<feature type="region of interest" description="Disordered" evidence="1">
    <location>
        <begin position="75"/>
        <end position="94"/>
    </location>
</feature>
<comment type="caution">
    <text evidence="2">The sequence shown here is derived from an EMBL/GenBank/DDBJ whole genome shotgun (WGS) entry which is preliminary data.</text>
</comment>
<dbReference type="AlphaFoldDB" id="A0A5J5EKB9"/>
<evidence type="ECO:0000313" key="2">
    <source>
        <dbReference type="EMBL" id="KAA8895661.1"/>
    </source>
</evidence>
<dbReference type="Proteomes" id="UP000326924">
    <property type="component" value="Unassembled WGS sequence"/>
</dbReference>